<dbReference type="Proteomes" id="UP000249555">
    <property type="component" value="Unassembled WGS sequence"/>
</dbReference>
<accession>A0A2W4YRY0</accession>
<comment type="caution">
    <text evidence="1">The sequence shown here is derived from an EMBL/GenBank/DDBJ whole genome shotgun (WGS) entry which is preliminary data.</text>
</comment>
<proteinExistence type="predicted"/>
<evidence type="ECO:0000313" key="1">
    <source>
        <dbReference type="EMBL" id="PZO72296.1"/>
    </source>
</evidence>
<organism evidence="1 2">
    <name type="scientific">Sphingomonas taxi</name>
    <dbReference type="NCBI Taxonomy" id="1549858"/>
    <lineage>
        <taxon>Bacteria</taxon>
        <taxon>Pseudomonadati</taxon>
        <taxon>Pseudomonadota</taxon>
        <taxon>Alphaproteobacteria</taxon>
        <taxon>Sphingomonadales</taxon>
        <taxon>Sphingomonadaceae</taxon>
        <taxon>Sphingomonas</taxon>
    </lineage>
</organism>
<dbReference type="EMBL" id="QFMX01000013">
    <property type="protein sequence ID" value="PZO72296.1"/>
    <property type="molecule type" value="Genomic_DNA"/>
</dbReference>
<reference evidence="1 2" key="1">
    <citation type="submission" date="2017-08" db="EMBL/GenBank/DDBJ databases">
        <title>Infants hospitalized years apart are colonized by the same room-sourced microbial strains.</title>
        <authorList>
            <person name="Brooks B."/>
            <person name="Olm M.R."/>
            <person name="Firek B.A."/>
            <person name="Baker R."/>
            <person name="Thomas B.C."/>
            <person name="Morowitz M.J."/>
            <person name="Banfield J.F."/>
        </authorList>
    </citation>
    <scope>NUCLEOTIDE SEQUENCE [LARGE SCALE GENOMIC DNA]</scope>
    <source>
        <strain evidence="1">S2_018_000_R3_119</strain>
    </source>
</reference>
<gene>
    <name evidence="1" type="ORF">DI640_13055</name>
</gene>
<name>A0A2W4YRY0_9SPHN</name>
<protein>
    <submittedName>
        <fullName evidence="1">Uncharacterized protein</fullName>
    </submittedName>
</protein>
<sequence>MTYEITQLDPAAVAGLEQDKVEIERARGRASRRKRRLYPFDDLRPGTYFDVPADRNEREKPSLARPIAALGSWRRHRTNNGDPHYDVRYEWAGDKVRFFVPNGAPLVR</sequence>
<dbReference type="AlphaFoldDB" id="A0A2W4YRY0"/>
<evidence type="ECO:0000313" key="2">
    <source>
        <dbReference type="Proteomes" id="UP000249555"/>
    </source>
</evidence>